<gene>
    <name evidence="3" type="ORF">FIESC28_08701</name>
</gene>
<dbReference type="PROSITE" id="PS50013">
    <property type="entry name" value="CHROMO_2"/>
    <property type="match status" value="1"/>
</dbReference>
<dbReference type="AlphaFoldDB" id="A0A366R7S3"/>
<accession>A0A366R7S3</accession>
<evidence type="ECO:0000313" key="3">
    <source>
        <dbReference type="EMBL" id="RBR12215.1"/>
    </source>
</evidence>
<comment type="caution">
    <text evidence="3">The sequence shown here is derived from an EMBL/GenBank/DDBJ whole genome shotgun (WGS) entry which is preliminary data.</text>
</comment>
<comment type="subunit">
    <text evidence="1">Component of the NuA4 histone acetyltransferase complex.</text>
</comment>
<organism evidence="3 4">
    <name type="scientific">Fusarium coffeatum</name>
    <dbReference type="NCBI Taxonomy" id="231269"/>
    <lineage>
        <taxon>Eukaryota</taxon>
        <taxon>Fungi</taxon>
        <taxon>Dikarya</taxon>
        <taxon>Ascomycota</taxon>
        <taxon>Pezizomycotina</taxon>
        <taxon>Sordariomycetes</taxon>
        <taxon>Hypocreomycetidae</taxon>
        <taxon>Hypocreales</taxon>
        <taxon>Nectriaceae</taxon>
        <taxon>Fusarium</taxon>
        <taxon>Fusarium incarnatum-equiseti species complex</taxon>
    </lineage>
</organism>
<evidence type="ECO:0000313" key="4">
    <source>
        <dbReference type="Proteomes" id="UP000253153"/>
    </source>
</evidence>
<dbReference type="Gene3D" id="2.40.50.40">
    <property type="match status" value="1"/>
</dbReference>
<dbReference type="GO" id="GO:0006338">
    <property type="term" value="P:chromatin remodeling"/>
    <property type="evidence" value="ECO:0007669"/>
    <property type="project" value="UniProtKB-ARBA"/>
</dbReference>
<proteinExistence type="predicted"/>
<reference evidence="3 4" key="1">
    <citation type="submission" date="2018-06" db="EMBL/GenBank/DDBJ databases">
        <title>Fusarium incarnatum-equiseti species complex species 28.</title>
        <authorList>
            <person name="Gardiner D.M."/>
        </authorList>
    </citation>
    <scope>NUCLEOTIDE SEQUENCE [LARGE SCALE GENOMIC DNA]</scope>
    <source>
        <strain evidence="3 4">FIESC_28</strain>
    </source>
</reference>
<dbReference type="SUPFAM" id="SSF54160">
    <property type="entry name" value="Chromo domain-like"/>
    <property type="match status" value="1"/>
</dbReference>
<dbReference type="GeneID" id="41998135"/>
<dbReference type="CDD" id="cd00024">
    <property type="entry name" value="CD_CSD"/>
    <property type="match status" value="1"/>
</dbReference>
<sequence>MFIKTEQVTDFSSDYQPADDDDFYQDATQAFITSHTAHSEKCEVTFRLKYSFNHGRSWHYIWVGEEELQHIMPNLVLTYWHNLGGRCQSTNFDKYHVFRIIGEEKRYYKVQWIGYSEEDASWEMKKKIERIRPLAVLAWKAR</sequence>
<dbReference type="InterPro" id="IPR000953">
    <property type="entry name" value="Chromo/chromo_shadow_dom"/>
</dbReference>
<dbReference type="Proteomes" id="UP000253153">
    <property type="component" value="Unassembled WGS sequence"/>
</dbReference>
<protein>
    <recommendedName>
        <fullName evidence="2">Chromo domain-containing protein</fullName>
    </recommendedName>
</protein>
<dbReference type="InterPro" id="IPR016197">
    <property type="entry name" value="Chromo-like_dom_sf"/>
</dbReference>
<feature type="domain" description="Chromo" evidence="2">
    <location>
        <begin position="95"/>
        <end position="142"/>
    </location>
</feature>
<dbReference type="OrthoDB" id="4969398at2759"/>
<dbReference type="RefSeq" id="XP_031013068.1">
    <property type="nucleotide sequence ID" value="XM_031162839.1"/>
</dbReference>
<dbReference type="EMBL" id="QKXC01000204">
    <property type="protein sequence ID" value="RBR12215.1"/>
    <property type="molecule type" value="Genomic_DNA"/>
</dbReference>
<evidence type="ECO:0000256" key="1">
    <source>
        <dbReference type="ARBA" id="ARBA00011353"/>
    </source>
</evidence>
<keyword evidence="4" id="KW-1185">Reference proteome</keyword>
<name>A0A366R7S3_9HYPO</name>
<evidence type="ECO:0000259" key="2">
    <source>
        <dbReference type="PROSITE" id="PS50013"/>
    </source>
</evidence>